<dbReference type="Proteomes" id="UP001500340">
    <property type="component" value="Unassembled WGS sequence"/>
</dbReference>
<keyword evidence="5" id="KW-0597">Phosphoprotein</keyword>
<dbReference type="CDD" id="cd00075">
    <property type="entry name" value="HATPase"/>
    <property type="match status" value="1"/>
</dbReference>
<feature type="transmembrane region" description="Helical" evidence="17">
    <location>
        <begin position="60"/>
        <end position="82"/>
    </location>
</feature>
<dbReference type="EMBL" id="BAAACX010000009">
    <property type="protein sequence ID" value="GAA0391297.1"/>
    <property type="molecule type" value="Genomic_DNA"/>
</dbReference>
<dbReference type="InterPro" id="IPR050398">
    <property type="entry name" value="HssS/ArlS-like"/>
</dbReference>
<evidence type="ECO:0000256" key="14">
    <source>
        <dbReference type="ARBA" id="ARBA00023136"/>
    </source>
</evidence>
<dbReference type="Gene3D" id="3.30.565.10">
    <property type="entry name" value="Histidine kinase-like ATPase, C-terminal domain"/>
    <property type="match status" value="1"/>
</dbReference>
<dbReference type="InterPro" id="IPR003594">
    <property type="entry name" value="HATPase_dom"/>
</dbReference>
<evidence type="ECO:0000256" key="7">
    <source>
        <dbReference type="ARBA" id="ARBA00022692"/>
    </source>
</evidence>
<dbReference type="SUPFAM" id="SSF47384">
    <property type="entry name" value="Homodimeric domain of signal transducing histidine kinase"/>
    <property type="match status" value="1"/>
</dbReference>
<evidence type="ECO:0000256" key="9">
    <source>
        <dbReference type="ARBA" id="ARBA00022777"/>
    </source>
</evidence>
<dbReference type="Pfam" id="PF00672">
    <property type="entry name" value="HAMP"/>
    <property type="match status" value="1"/>
</dbReference>
<keyword evidence="10" id="KW-0067">ATP-binding</keyword>
<evidence type="ECO:0000256" key="10">
    <source>
        <dbReference type="ARBA" id="ARBA00022840"/>
    </source>
</evidence>
<organism evidence="20 21">
    <name type="scientific">Paenibacillus motobuensis</name>
    <dbReference type="NCBI Taxonomy" id="295324"/>
    <lineage>
        <taxon>Bacteria</taxon>
        <taxon>Bacillati</taxon>
        <taxon>Bacillota</taxon>
        <taxon>Bacilli</taxon>
        <taxon>Bacillales</taxon>
        <taxon>Paenibacillaceae</taxon>
        <taxon>Paenibacillus</taxon>
    </lineage>
</organism>
<evidence type="ECO:0000256" key="8">
    <source>
        <dbReference type="ARBA" id="ARBA00022741"/>
    </source>
</evidence>
<keyword evidence="9 20" id="KW-0418">Kinase</keyword>
<dbReference type="InterPro" id="IPR005467">
    <property type="entry name" value="His_kinase_dom"/>
</dbReference>
<keyword evidence="21" id="KW-1185">Reference proteome</keyword>
<evidence type="ECO:0000256" key="4">
    <source>
        <dbReference type="ARBA" id="ARBA00022475"/>
    </source>
</evidence>
<dbReference type="InterPro" id="IPR036097">
    <property type="entry name" value="HisK_dim/P_sf"/>
</dbReference>
<dbReference type="PRINTS" id="PR00344">
    <property type="entry name" value="BCTRLSENSOR"/>
</dbReference>
<dbReference type="SMART" id="SM00387">
    <property type="entry name" value="HATPase_c"/>
    <property type="match status" value="1"/>
</dbReference>
<feature type="domain" description="Histidine kinase" evidence="18">
    <location>
        <begin position="144"/>
        <end position="355"/>
    </location>
</feature>
<keyword evidence="4" id="KW-1003">Cell membrane</keyword>
<evidence type="ECO:0000256" key="13">
    <source>
        <dbReference type="ARBA" id="ARBA00023026"/>
    </source>
</evidence>
<evidence type="ECO:0000256" key="1">
    <source>
        <dbReference type="ARBA" id="ARBA00000085"/>
    </source>
</evidence>
<feature type="domain" description="HAMP" evidence="19">
    <location>
        <begin position="84"/>
        <end position="136"/>
    </location>
</feature>
<keyword evidence="8" id="KW-0547">Nucleotide-binding</keyword>
<dbReference type="InterPro" id="IPR004358">
    <property type="entry name" value="Sig_transdc_His_kin-like_C"/>
</dbReference>
<comment type="function">
    <text evidence="15">Member of the two-component regulatory system HssS/HssR involved in intracellular heme homeostasis and tempering of staphylococcal virulence. HssS functions as a heme sensor histidine kinase which is autophosphorylated at a histidine residue and transfers its phosphate group to an aspartate residue of HssR. HssR/HssS activates the expression of hrtAB, an efflux pump, in response to extracellular heme, hemin, hemoglobin or blood.</text>
</comment>
<dbReference type="PANTHER" id="PTHR45528">
    <property type="entry name" value="SENSOR HISTIDINE KINASE CPXA"/>
    <property type="match status" value="1"/>
</dbReference>
<gene>
    <name evidence="20" type="ORF">GCM10008933_22770</name>
</gene>
<keyword evidence="13" id="KW-0843">Virulence</keyword>
<dbReference type="Gene3D" id="1.10.287.130">
    <property type="match status" value="1"/>
</dbReference>
<comment type="catalytic activity">
    <reaction evidence="1">
        <text>ATP + protein L-histidine = ADP + protein N-phospho-L-histidine.</text>
        <dbReference type="EC" id="2.7.13.3"/>
    </reaction>
</comment>
<keyword evidence="12" id="KW-0902">Two-component regulatory system</keyword>
<evidence type="ECO:0000256" key="15">
    <source>
        <dbReference type="ARBA" id="ARBA00037219"/>
    </source>
</evidence>
<dbReference type="PANTHER" id="PTHR45528:SF11">
    <property type="entry name" value="HISTIDINE KINASE"/>
    <property type="match status" value="1"/>
</dbReference>
<dbReference type="PROSITE" id="PS50109">
    <property type="entry name" value="HIS_KIN"/>
    <property type="match status" value="1"/>
</dbReference>
<dbReference type="SUPFAM" id="SSF55874">
    <property type="entry name" value="ATPase domain of HSP90 chaperone/DNA topoisomerase II/histidine kinase"/>
    <property type="match status" value="1"/>
</dbReference>
<dbReference type="InterPro" id="IPR003660">
    <property type="entry name" value="HAMP_dom"/>
</dbReference>
<sequence length="355" mass="39472">MKEFFKKRLSLAITLVMFVFGVMVSTFLLIGGSVVLLQHIGVISLSDHFAPESRGSTGNHIIPLFILFGLCILLGTALTAFLSKKALNPIRKVIDATHKVAGGDFSVKVDLKGIGELEELSQSFNKMTQELSSIETLRSDFVNNFSHEFKTPIVSLRGFAKLLKENNLSDEERREYLDIIITESERLAALSTNVLTLSKYENLGIVVDKTPFRLDEQIRKSIVLMEPKWSSKEITVNVDLDKVIYSGNEDLTQQIWLNLLDNAIKFTNQGGYIDITLANENDKIRFVIRDDGSGMDDQTKAHIFDKFYQGDTSHSKIGYGLGLPLVKRIVELCGGGVSVQSESGKGSIFTVVFPL</sequence>
<dbReference type="Pfam" id="PF00512">
    <property type="entry name" value="HisKA"/>
    <property type="match status" value="1"/>
</dbReference>
<dbReference type="CDD" id="cd06225">
    <property type="entry name" value="HAMP"/>
    <property type="match status" value="1"/>
</dbReference>
<comment type="subcellular location">
    <subcellularLocation>
        <location evidence="2">Cell membrane</location>
        <topology evidence="2">Multi-pass membrane protein</topology>
    </subcellularLocation>
</comment>
<name>A0ABN0YCU1_9BACL</name>
<proteinExistence type="predicted"/>
<feature type="transmembrane region" description="Helical" evidence="17">
    <location>
        <begin position="12"/>
        <end position="40"/>
    </location>
</feature>
<keyword evidence="7 17" id="KW-0812">Transmembrane</keyword>
<protein>
    <recommendedName>
        <fullName evidence="16">Heme sensor protein HssS</fullName>
        <ecNumber evidence="3">2.7.13.3</ecNumber>
    </recommendedName>
</protein>
<accession>A0ABN0YCU1</accession>
<reference evidence="21" key="1">
    <citation type="journal article" date="2019" name="Int. J. Syst. Evol. Microbiol.">
        <title>The Global Catalogue of Microorganisms (GCM) 10K type strain sequencing project: providing services to taxonomists for standard genome sequencing and annotation.</title>
        <authorList>
            <consortium name="The Broad Institute Genomics Platform"/>
            <consortium name="The Broad Institute Genome Sequencing Center for Infectious Disease"/>
            <person name="Wu L."/>
            <person name="Ma J."/>
        </authorList>
    </citation>
    <scope>NUCLEOTIDE SEQUENCE [LARGE SCALE GENOMIC DNA]</scope>
    <source>
        <strain evidence="21">JCM 12774</strain>
    </source>
</reference>
<evidence type="ECO:0000256" key="12">
    <source>
        <dbReference type="ARBA" id="ARBA00023012"/>
    </source>
</evidence>
<dbReference type="GO" id="GO:0016301">
    <property type="term" value="F:kinase activity"/>
    <property type="evidence" value="ECO:0007669"/>
    <property type="project" value="UniProtKB-KW"/>
</dbReference>
<dbReference type="Gene3D" id="6.10.340.10">
    <property type="match status" value="1"/>
</dbReference>
<evidence type="ECO:0000259" key="18">
    <source>
        <dbReference type="PROSITE" id="PS50109"/>
    </source>
</evidence>
<dbReference type="SMART" id="SM00388">
    <property type="entry name" value="HisKA"/>
    <property type="match status" value="1"/>
</dbReference>
<dbReference type="PROSITE" id="PS50885">
    <property type="entry name" value="HAMP"/>
    <property type="match status" value="1"/>
</dbReference>
<dbReference type="EC" id="2.7.13.3" evidence="3"/>
<dbReference type="CDD" id="cd00082">
    <property type="entry name" value="HisKA"/>
    <property type="match status" value="1"/>
</dbReference>
<evidence type="ECO:0000259" key="19">
    <source>
        <dbReference type="PROSITE" id="PS50885"/>
    </source>
</evidence>
<evidence type="ECO:0000256" key="5">
    <source>
        <dbReference type="ARBA" id="ARBA00022553"/>
    </source>
</evidence>
<dbReference type="InterPro" id="IPR003661">
    <property type="entry name" value="HisK_dim/P_dom"/>
</dbReference>
<evidence type="ECO:0000313" key="20">
    <source>
        <dbReference type="EMBL" id="GAA0391297.1"/>
    </source>
</evidence>
<keyword evidence="14 17" id="KW-0472">Membrane</keyword>
<dbReference type="SUPFAM" id="SSF158472">
    <property type="entry name" value="HAMP domain-like"/>
    <property type="match status" value="1"/>
</dbReference>
<evidence type="ECO:0000313" key="21">
    <source>
        <dbReference type="Proteomes" id="UP001500340"/>
    </source>
</evidence>
<comment type="caution">
    <text evidence="20">The sequence shown here is derived from an EMBL/GenBank/DDBJ whole genome shotgun (WGS) entry which is preliminary data.</text>
</comment>
<dbReference type="InterPro" id="IPR036890">
    <property type="entry name" value="HATPase_C_sf"/>
</dbReference>
<keyword evidence="6" id="KW-0808">Transferase</keyword>
<evidence type="ECO:0000256" key="6">
    <source>
        <dbReference type="ARBA" id="ARBA00022679"/>
    </source>
</evidence>
<dbReference type="Pfam" id="PF02518">
    <property type="entry name" value="HATPase_c"/>
    <property type="match status" value="1"/>
</dbReference>
<dbReference type="SMART" id="SM00304">
    <property type="entry name" value="HAMP"/>
    <property type="match status" value="1"/>
</dbReference>
<keyword evidence="11 17" id="KW-1133">Transmembrane helix</keyword>
<evidence type="ECO:0000256" key="2">
    <source>
        <dbReference type="ARBA" id="ARBA00004651"/>
    </source>
</evidence>
<evidence type="ECO:0000256" key="11">
    <source>
        <dbReference type="ARBA" id="ARBA00022989"/>
    </source>
</evidence>
<evidence type="ECO:0000256" key="3">
    <source>
        <dbReference type="ARBA" id="ARBA00012438"/>
    </source>
</evidence>
<evidence type="ECO:0000256" key="16">
    <source>
        <dbReference type="ARBA" id="ARBA00040841"/>
    </source>
</evidence>
<dbReference type="RefSeq" id="WP_343861073.1">
    <property type="nucleotide sequence ID" value="NZ_BAAACX010000009.1"/>
</dbReference>
<evidence type="ECO:0000256" key="17">
    <source>
        <dbReference type="SAM" id="Phobius"/>
    </source>
</evidence>